<comment type="subcellular location">
    <subcellularLocation>
        <location evidence="1">Membrane</location>
        <topology evidence="1">Multi-pass membrane protein</topology>
    </subcellularLocation>
</comment>
<dbReference type="PANTHER" id="PTHR12246">
    <property type="entry name" value="PALMITOYLTRANSFERASE ZDHHC16"/>
    <property type="match status" value="1"/>
</dbReference>
<feature type="signal peptide" evidence="8">
    <location>
        <begin position="1"/>
        <end position="19"/>
    </location>
</feature>
<keyword evidence="4 7" id="KW-1133">Transmembrane helix</keyword>
<feature type="chain" id="PRO_5021506414" description="Palmitoyltransferase" evidence="8">
    <location>
        <begin position="20"/>
        <end position="360"/>
    </location>
</feature>
<evidence type="ECO:0000256" key="7">
    <source>
        <dbReference type="RuleBase" id="RU079119"/>
    </source>
</evidence>
<comment type="domain">
    <text evidence="7">The DHHC domain is required for palmitoyltransferase activity.</text>
</comment>
<gene>
    <name evidence="10" type="primary">EOG090X06RJ</name>
</gene>
<evidence type="ECO:0000256" key="3">
    <source>
        <dbReference type="ARBA" id="ARBA00022692"/>
    </source>
</evidence>
<evidence type="ECO:0000256" key="2">
    <source>
        <dbReference type="ARBA" id="ARBA00022679"/>
    </source>
</evidence>
<comment type="similarity">
    <text evidence="7">Belongs to the DHHC palmitoyltransferase family.</text>
</comment>
<evidence type="ECO:0000256" key="6">
    <source>
        <dbReference type="ARBA" id="ARBA00023315"/>
    </source>
</evidence>
<dbReference type="GO" id="GO:0019706">
    <property type="term" value="F:protein-cysteine S-palmitoyltransferase activity"/>
    <property type="evidence" value="ECO:0007669"/>
    <property type="project" value="UniProtKB-EC"/>
</dbReference>
<keyword evidence="8" id="KW-0732">Signal</keyword>
<evidence type="ECO:0000256" key="1">
    <source>
        <dbReference type="ARBA" id="ARBA00004141"/>
    </source>
</evidence>
<feature type="transmembrane region" description="Helical" evidence="7">
    <location>
        <begin position="180"/>
        <end position="204"/>
    </location>
</feature>
<feature type="domain" description="Palmitoyltransferase DHHC" evidence="9">
    <location>
        <begin position="136"/>
        <end position="286"/>
    </location>
</feature>
<dbReference type="GO" id="GO:0016020">
    <property type="term" value="C:membrane"/>
    <property type="evidence" value="ECO:0007669"/>
    <property type="project" value="UniProtKB-SubCell"/>
</dbReference>
<reference evidence="10" key="1">
    <citation type="submission" date="2018-08" db="EMBL/GenBank/DDBJ databases">
        <authorList>
            <person name="Cornetti L."/>
        </authorList>
    </citation>
    <scope>NUCLEOTIDE SEQUENCE</scope>
    <source>
        <strain evidence="10">FI-BAL1-1</strain>
    </source>
</reference>
<proteinExistence type="evidence at transcript level"/>
<dbReference type="InterPro" id="IPR001594">
    <property type="entry name" value="Palmitoyltrfase_DHHC"/>
</dbReference>
<evidence type="ECO:0000313" key="10">
    <source>
        <dbReference type="EMBL" id="SVE69815.1"/>
    </source>
</evidence>
<dbReference type="PROSITE" id="PS50216">
    <property type="entry name" value="DHHC"/>
    <property type="match status" value="1"/>
</dbReference>
<dbReference type="EC" id="2.3.1.225" evidence="7"/>
<feature type="transmembrane region" description="Helical" evidence="7">
    <location>
        <begin position="95"/>
        <end position="115"/>
    </location>
</feature>
<sequence>MKLLSKFAALLNLITLKVTKRQTWKTIRQKLLHLPDVDWDTLTDRFIDPIIWIVDNFSDSIGKIFVSLVWSLIVFIVGVAYWIGLPFYWSISPTLSIPLVIFGNWILMNVVFHYYMGLITPPGNPPKAESIPHITAKCKKCQGPKPSRTHHCSICHTCILRMDHHCPWLNNCVGHFNHRYFFLFMAFVVIGMVFLIIFGLPVAYHELWNEDNGEPIGRRVIRDGSQLIPLDDNEIPEESQTPKWRRAVIATVAVLVGGIFLALGALVAWHARLITRGETSIENLTNKDARQAAKLASRVFVNPHDHGAKENWRIFFGLSEGRSWKCVFFPSAHPPRGDGFYLNKNEATDLECNFVLTHVS</sequence>
<protein>
    <recommendedName>
        <fullName evidence="7">Palmitoyltransferase</fullName>
        <ecNumber evidence="7">2.3.1.225</ecNumber>
    </recommendedName>
</protein>
<dbReference type="AlphaFoldDB" id="A0A4Y7LQI5"/>
<comment type="catalytic activity">
    <reaction evidence="7">
        <text>L-cysteinyl-[protein] + hexadecanoyl-CoA = S-hexadecanoyl-L-cysteinyl-[protein] + CoA</text>
        <dbReference type="Rhea" id="RHEA:36683"/>
        <dbReference type="Rhea" id="RHEA-COMP:10131"/>
        <dbReference type="Rhea" id="RHEA-COMP:11032"/>
        <dbReference type="ChEBI" id="CHEBI:29950"/>
        <dbReference type="ChEBI" id="CHEBI:57287"/>
        <dbReference type="ChEBI" id="CHEBI:57379"/>
        <dbReference type="ChEBI" id="CHEBI:74151"/>
        <dbReference type="EC" id="2.3.1.225"/>
    </reaction>
</comment>
<dbReference type="Pfam" id="PF01529">
    <property type="entry name" value="DHHC"/>
    <property type="match status" value="1"/>
</dbReference>
<keyword evidence="3 7" id="KW-0812">Transmembrane</keyword>
<evidence type="ECO:0000256" key="4">
    <source>
        <dbReference type="ARBA" id="ARBA00022989"/>
    </source>
</evidence>
<feature type="transmembrane region" description="Helical" evidence="7">
    <location>
        <begin position="247"/>
        <end position="269"/>
    </location>
</feature>
<feature type="transmembrane region" description="Helical" evidence="7">
    <location>
        <begin position="64"/>
        <end position="83"/>
    </location>
</feature>
<organism evidence="10">
    <name type="scientific">Eubosmina coregoni</name>
    <dbReference type="NCBI Taxonomy" id="186181"/>
    <lineage>
        <taxon>Eukaryota</taxon>
        <taxon>Metazoa</taxon>
        <taxon>Ecdysozoa</taxon>
        <taxon>Arthropoda</taxon>
        <taxon>Crustacea</taxon>
        <taxon>Branchiopoda</taxon>
        <taxon>Diplostraca</taxon>
        <taxon>Cladocera</taxon>
        <taxon>Anomopoda</taxon>
        <taxon>Bosminidae</taxon>
        <taxon>Eubosmina</taxon>
    </lineage>
</organism>
<dbReference type="InterPro" id="IPR039859">
    <property type="entry name" value="PFA4/ZDH16/20/ERF2-like"/>
</dbReference>
<evidence type="ECO:0000256" key="5">
    <source>
        <dbReference type="ARBA" id="ARBA00023136"/>
    </source>
</evidence>
<keyword evidence="2 7" id="KW-0808">Transferase</keyword>
<evidence type="ECO:0000259" key="9">
    <source>
        <dbReference type="Pfam" id="PF01529"/>
    </source>
</evidence>
<dbReference type="EMBL" id="LR000196">
    <property type="protein sequence ID" value="SVE69815.1"/>
    <property type="molecule type" value="mRNA"/>
</dbReference>
<keyword evidence="5 7" id="KW-0472">Membrane</keyword>
<accession>A0A4Y7LQI5</accession>
<name>A0A4Y7LQI5_9CRUS</name>
<keyword evidence="6 7" id="KW-0012">Acyltransferase</keyword>
<evidence type="ECO:0000256" key="8">
    <source>
        <dbReference type="SAM" id="SignalP"/>
    </source>
</evidence>